<feature type="region of interest" description="Disordered" evidence="1">
    <location>
        <begin position="1"/>
        <end position="26"/>
    </location>
</feature>
<evidence type="ECO:0000313" key="2">
    <source>
        <dbReference type="EMBL" id="RVX01438.1"/>
    </source>
</evidence>
<evidence type="ECO:0000256" key="1">
    <source>
        <dbReference type="SAM" id="MobiDB-lite"/>
    </source>
</evidence>
<sequence length="146" mass="16876">MANQLNRLSNRSTGCARPVKDQSREVKKTSLSPNSLLFPVKGFLLPVEQLNSLFYNPNRLANFVSRRPQFLGNRSYIIAGDIRIRIERYPFVKDNRCPQTLSPPLLRHRLGRISLGHLHWRHHNVQVIILYDPILPVVLCLVAEKM</sequence>
<accession>A0A438IXL7</accession>
<organism evidence="2 3">
    <name type="scientific">Vitis vinifera</name>
    <name type="common">Grape</name>
    <dbReference type="NCBI Taxonomy" id="29760"/>
    <lineage>
        <taxon>Eukaryota</taxon>
        <taxon>Viridiplantae</taxon>
        <taxon>Streptophyta</taxon>
        <taxon>Embryophyta</taxon>
        <taxon>Tracheophyta</taxon>
        <taxon>Spermatophyta</taxon>
        <taxon>Magnoliopsida</taxon>
        <taxon>eudicotyledons</taxon>
        <taxon>Gunneridae</taxon>
        <taxon>Pentapetalae</taxon>
        <taxon>rosids</taxon>
        <taxon>Vitales</taxon>
        <taxon>Vitaceae</taxon>
        <taxon>Viteae</taxon>
        <taxon>Vitis</taxon>
    </lineage>
</organism>
<dbReference type="EMBL" id="QGNW01000075">
    <property type="protein sequence ID" value="RVX01438.1"/>
    <property type="molecule type" value="Genomic_DNA"/>
</dbReference>
<gene>
    <name evidence="2" type="ORF">CK203_017585</name>
</gene>
<dbReference type="AlphaFoldDB" id="A0A438IXL7"/>
<name>A0A438IXL7_VITVI</name>
<dbReference type="Proteomes" id="UP000288805">
    <property type="component" value="Unassembled WGS sequence"/>
</dbReference>
<feature type="compositionally biased region" description="Polar residues" evidence="1">
    <location>
        <begin position="1"/>
        <end position="13"/>
    </location>
</feature>
<comment type="caution">
    <text evidence="2">The sequence shown here is derived from an EMBL/GenBank/DDBJ whole genome shotgun (WGS) entry which is preliminary data.</text>
</comment>
<protein>
    <submittedName>
        <fullName evidence="2">Uncharacterized protein</fullName>
    </submittedName>
</protein>
<reference evidence="2 3" key="1">
    <citation type="journal article" date="2018" name="PLoS Genet.">
        <title>Population sequencing reveals clonal diversity and ancestral inbreeding in the grapevine cultivar Chardonnay.</title>
        <authorList>
            <person name="Roach M.J."/>
            <person name="Johnson D.L."/>
            <person name="Bohlmann J."/>
            <person name="van Vuuren H.J."/>
            <person name="Jones S.J."/>
            <person name="Pretorius I.S."/>
            <person name="Schmidt S.A."/>
            <person name="Borneman A.R."/>
        </authorList>
    </citation>
    <scope>NUCLEOTIDE SEQUENCE [LARGE SCALE GENOMIC DNA]</scope>
    <source>
        <strain evidence="3">cv. Chardonnay</strain>
        <tissue evidence="2">Leaf</tissue>
    </source>
</reference>
<proteinExistence type="predicted"/>
<evidence type="ECO:0000313" key="3">
    <source>
        <dbReference type="Proteomes" id="UP000288805"/>
    </source>
</evidence>